<keyword evidence="3" id="KW-1185">Reference proteome</keyword>
<dbReference type="CDD" id="cd18186">
    <property type="entry name" value="BTB_POZ_ZBTB_KLHL-like"/>
    <property type="match status" value="1"/>
</dbReference>
<accession>A0A2G5VBZ8</accession>
<evidence type="ECO:0000259" key="1">
    <source>
        <dbReference type="PROSITE" id="PS50097"/>
    </source>
</evidence>
<dbReference type="PROSITE" id="PS50097">
    <property type="entry name" value="BTB"/>
    <property type="match status" value="1"/>
</dbReference>
<dbReference type="PANTHER" id="PTHR22743">
    <property type="entry name" value="MEPRIN/TRAF-LIKE MATH FAMILY-C.ELEGANS"/>
    <property type="match status" value="1"/>
</dbReference>
<dbReference type="SMART" id="SM00225">
    <property type="entry name" value="BTB"/>
    <property type="match status" value="1"/>
</dbReference>
<dbReference type="Gene3D" id="3.30.710.10">
    <property type="entry name" value="Potassium Channel Kv1.1, Chain A"/>
    <property type="match status" value="1"/>
</dbReference>
<feature type="domain" description="BTB" evidence="1">
    <location>
        <begin position="146"/>
        <end position="205"/>
    </location>
</feature>
<dbReference type="Pfam" id="PF00651">
    <property type="entry name" value="BTB"/>
    <property type="match status" value="1"/>
</dbReference>
<dbReference type="InterPro" id="IPR002083">
    <property type="entry name" value="MATH/TRAF_dom"/>
</dbReference>
<dbReference type="OrthoDB" id="6359816at2759"/>
<dbReference type="STRING" id="1611254.A0A2G5VBZ8"/>
<comment type="caution">
    <text evidence="2">The sequence shown here is derived from an EMBL/GenBank/DDBJ whole genome shotgun (WGS) entry which is preliminary data.</text>
</comment>
<dbReference type="AlphaFoldDB" id="A0A2G5VBZ8"/>
<organism evidence="2 3">
    <name type="scientific">Caenorhabditis nigoni</name>
    <dbReference type="NCBI Taxonomy" id="1611254"/>
    <lineage>
        <taxon>Eukaryota</taxon>
        <taxon>Metazoa</taxon>
        <taxon>Ecdysozoa</taxon>
        <taxon>Nematoda</taxon>
        <taxon>Chromadorea</taxon>
        <taxon>Rhabditida</taxon>
        <taxon>Rhabditina</taxon>
        <taxon>Rhabditomorpha</taxon>
        <taxon>Rhabditoidea</taxon>
        <taxon>Rhabditidae</taxon>
        <taxon>Peloderinae</taxon>
        <taxon>Caenorhabditis</taxon>
    </lineage>
</organism>
<dbReference type="InterPro" id="IPR000210">
    <property type="entry name" value="BTB/POZ_dom"/>
</dbReference>
<name>A0A2G5VBZ8_9PELO</name>
<reference evidence="3" key="1">
    <citation type="submission" date="2017-10" db="EMBL/GenBank/DDBJ databases">
        <title>Rapid genome shrinkage in a self-fertile nematode reveals novel sperm competition proteins.</title>
        <authorList>
            <person name="Yin D."/>
            <person name="Schwarz E.M."/>
            <person name="Thomas C.G."/>
            <person name="Felde R.L."/>
            <person name="Korf I.F."/>
            <person name="Cutter A.D."/>
            <person name="Schartner C.M."/>
            <person name="Ralston E.J."/>
            <person name="Meyer B.J."/>
            <person name="Haag E.S."/>
        </authorList>
    </citation>
    <scope>NUCLEOTIDE SEQUENCE [LARGE SCALE GENOMIC DNA]</scope>
    <source>
        <strain evidence="3">JU1422</strain>
    </source>
</reference>
<protein>
    <recommendedName>
        <fullName evidence="1">BTB domain-containing protein</fullName>
    </recommendedName>
</protein>
<evidence type="ECO:0000313" key="3">
    <source>
        <dbReference type="Proteomes" id="UP000230233"/>
    </source>
</evidence>
<dbReference type="PANTHER" id="PTHR22743:SF165">
    <property type="entry name" value="BTB AND MATH DOMAIN CONTAINING-RELATED"/>
    <property type="match status" value="1"/>
</dbReference>
<dbReference type="EMBL" id="PDUG01000002">
    <property type="protein sequence ID" value="PIC49284.1"/>
    <property type="molecule type" value="Genomic_DNA"/>
</dbReference>
<dbReference type="InterPro" id="IPR011333">
    <property type="entry name" value="SKP1/BTB/POZ_sf"/>
</dbReference>
<sequence length="311" mass="36383">MSTERKFVMKHVFKDVMNLEEGRFHYGHRENHFGCSWMIQLYNSGKSSQISLDWCKYANRNAEIRYFGATKLLENGEIKTFSETVKMFNSLSSSPTLWKASESKPLENYLVDGDLSVEIEIIIYELTGVRTKNSKKFDDETAKKFSDVVLDVNGKKFYVNKMFLASHSSYFDTLFLGNFQESEKSEIELKDIDSWDFQNFLDLIYGITFVDDDTVEGILKLADMYDSQTARFRCQDFLIVNSERSLTEKFSLALRFKLEELKKKFLSDVQQSYELRRVIPSDHTQLDTSVWKELLLKSLDLLLEKERKFGV</sequence>
<dbReference type="SUPFAM" id="SSF54695">
    <property type="entry name" value="POZ domain"/>
    <property type="match status" value="1"/>
</dbReference>
<dbReference type="Pfam" id="PF00917">
    <property type="entry name" value="MATH"/>
    <property type="match status" value="1"/>
</dbReference>
<evidence type="ECO:0000313" key="2">
    <source>
        <dbReference type="EMBL" id="PIC49284.1"/>
    </source>
</evidence>
<gene>
    <name evidence="2" type="primary">Cnig_chr_II.g7940</name>
    <name evidence="2" type="ORF">B9Z55_007940</name>
</gene>
<dbReference type="Proteomes" id="UP000230233">
    <property type="component" value="Chromosome II"/>
</dbReference>
<proteinExistence type="predicted"/>
<dbReference type="InterPro" id="IPR052664">
    <property type="entry name" value="BTB-MATH_domain_protein"/>
</dbReference>